<dbReference type="InterPro" id="IPR051346">
    <property type="entry name" value="OTU_Deubiquitinase"/>
</dbReference>
<accession>A0A7S2RQ65</accession>
<sequence>MVGACDIRFRPYSSFVFASGLSMLPSRIKVSVSIDRGKTFQFACESGEFVKRRLYFPPNGSGKDTLVKIELEGSARWFAIENVRFLYRPTAALTPATISEIKTVLLANSPAVRTELCTKYGMPRQTGMLLSIANEYINIFLPHCLGKVNSVSYGLVPDDKRDSPDENGLSQSATRRFMSVPFIGKDTPSPASEFSHPDILILLTLLSYRYGGLRLSDAELLVKTLQLHLKHESGPVMQRPSYLTFDRFLNSSSAGSNNVLPLNLFQTEDKDSIERLWVRIHMSMEAVEYYCVNIAFPRCLDHRMYKLKATGEELLLACKKSTIGMSGTPNAAIPLRMGKCEWEALTEGRFIRTLSRAQFVSVEQPLSQRDSKCTRVLERVASIPNAVALVDCGALIVGMSNEDVARYLLEKLRPSIHGVVYLDNHDRKTIVSREGRVCQLESTSIELGNRFTFYDQVHTTGMDILQPSFAHAVLTLNKTTTFRDFAQGAWRMRRLGKGQTVTYVLPQTVERLLKLENMKGLSPAQEIIAFLMLNTVRSMHAQDALMYRSQLCSVWRNRAWESMLSGKCNSAAPKVFKTKVSFDFDQAEDIENDEKLALEKLAKKHAAFISTKEDKVVIRDILSKALGKKKDNPARRFLRFLWGKLDSEQQQERVHLQSEQQQEREKDKQAQAMFDIENIQPRAWVGQRYEESHWQIGQIISSGSFDSFVDIRRIQLEDFNCTDVTNMDGVMFSPNHTLQHPPTNSRLSNVETVFKNRDTGHTLVVSLNEAATLRWKFLQADEIPAPFQLSLSEHNIDLLGHADFNASPNIDPRLQLIRFFNVSQNFLPEQGALLVKILERLTPEDRLKLFALSKRMRRRTSQPSGYETSDTSPIAHLFSSN</sequence>
<feature type="domain" description="DUF3645" evidence="7">
    <location>
        <begin position="174"/>
        <end position="204"/>
    </location>
</feature>
<evidence type="ECO:0000256" key="4">
    <source>
        <dbReference type="ARBA" id="ARBA00022786"/>
    </source>
</evidence>
<proteinExistence type="predicted"/>
<dbReference type="GO" id="GO:0071947">
    <property type="term" value="P:protein deubiquitination involved in ubiquitin-dependent protein catabolic process"/>
    <property type="evidence" value="ECO:0007669"/>
    <property type="project" value="TreeGrafter"/>
</dbReference>
<dbReference type="GO" id="GO:0070530">
    <property type="term" value="F:K63-linked polyubiquitin modification-dependent protein binding"/>
    <property type="evidence" value="ECO:0007669"/>
    <property type="project" value="TreeGrafter"/>
</dbReference>
<evidence type="ECO:0000256" key="1">
    <source>
        <dbReference type="ARBA" id="ARBA00000707"/>
    </source>
</evidence>
<evidence type="ECO:0000256" key="6">
    <source>
        <dbReference type="ARBA" id="ARBA00022807"/>
    </source>
</evidence>
<protein>
    <recommendedName>
        <fullName evidence="2">ubiquitinyl hydrolase 1</fullName>
        <ecNumber evidence="2">3.4.19.12</ecNumber>
    </recommendedName>
</protein>
<dbReference type="GO" id="GO:0005634">
    <property type="term" value="C:nucleus"/>
    <property type="evidence" value="ECO:0007669"/>
    <property type="project" value="TreeGrafter"/>
</dbReference>
<keyword evidence="3" id="KW-0645">Protease</keyword>
<keyword evidence="6" id="KW-0788">Thiol protease</keyword>
<evidence type="ECO:0000313" key="8">
    <source>
        <dbReference type="EMBL" id="CAD9677642.1"/>
    </source>
</evidence>
<dbReference type="GO" id="GO:0004843">
    <property type="term" value="F:cysteine-type deubiquitinase activity"/>
    <property type="evidence" value="ECO:0007669"/>
    <property type="project" value="UniProtKB-EC"/>
</dbReference>
<dbReference type="EC" id="3.4.19.12" evidence="2"/>
<evidence type="ECO:0000256" key="3">
    <source>
        <dbReference type="ARBA" id="ARBA00022670"/>
    </source>
</evidence>
<dbReference type="InterPro" id="IPR022105">
    <property type="entry name" value="DUF3645"/>
</dbReference>
<evidence type="ECO:0000256" key="5">
    <source>
        <dbReference type="ARBA" id="ARBA00022801"/>
    </source>
</evidence>
<name>A0A7S2RQ65_9STRA</name>
<dbReference type="PANTHER" id="PTHR13367">
    <property type="entry name" value="UBIQUITIN THIOESTERASE"/>
    <property type="match status" value="1"/>
</dbReference>
<reference evidence="8" key="1">
    <citation type="submission" date="2021-01" db="EMBL/GenBank/DDBJ databases">
        <authorList>
            <person name="Corre E."/>
            <person name="Pelletier E."/>
            <person name="Niang G."/>
            <person name="Scheremetjew M."/>
            <person name="Finn R."/>
            <person name="Kale V."/>
            <person name="Holt S."/>
            <person name="Cochrane G."/>
            <person name="Meng A."/>
            <person name="Brown T."/>
            <person name="Cohen L."/>
        </authorList>
    </citation>
    <scope>NUCLEOTIDE SEQUENCE</scope>
    <source>
        <strain evidence="8">NY070348D</strain>
    </source>
</reference>
<keyword evidence="4" id="KW-0833">Ubl conjugation pathway</keyword>
<evidence type="ECO:0000259" key="7">
    <source>
        <dbReference type="Pfam" id="PF12359"/>
    </source>
</evidence>
<dbReference type="GO" id="GO:0005737">
    <property type="term" value="C:cytoplasm"/>
    <property type="evidence" value="ECO:0007669"/>
    <property type="project" value="TreeGrafter"/>
</dbReference>
<dbReference type="AlphaFoldDB" id="A0A7S2RQ65"/>
<evidence type="ECO:0000256" key="2">
    <source>
        <dbReference type="ARBA" id="ARBA00012759"/>
    </source>
</evidence>
<dbReference type="PANTHER" id="PTHR13367:SF28">
    <property type="entry name" value="UBIQUITIN THIOESTERASE ZRANB1"/>
    <property type="match status" value="1"/>
</dbReference>
<dbReference type="EMBL" id="HBHK01009475">
    <property type="protein sequence ID" value="CAD9677642.1"/>
    <property type="molecule type" value="Transcribed_RNA"/>
</dbReference>
<gene>
    <name evidence="8" type="ORF">QSP1433_LOCUS5868</name>
</gene>
<organism evidence="8">
    <name type="scientific">Mucochytrium quahogii</name>
    <dbReference type="NCBI Taxonomy" id="96639"/>
    <lineage>
        <taxon>Eukaryota</taxon>
        <taxon>Sar</taxon>
        <taxon>Stramenopiles</taxon>
        <taxon>Bigyra</taxon>
        <taxon>Labyrinthulomycetes</taxon>
        <taxon>Thraustochytrida</taxon>
        <taxon>Thraustochytriidae</taxon>
        <taxon>Mucochytrium</taxon>
    </lineage>
</organism>
<keyword evidence="5" id="KW-0378">Hydrolase</keyword>
<comment type="catalytic activity">
    <reaction evidence="1">
        <text>Thiol-dependent hydrolysis of ester, thioester, amide, peptide and isopeptide bonds formed by the C-terminal Gly of ubiquitin (a 76-residue protein attached to proteins as an intracellular targeting signal).</text>
        <dbReference type="EC" id="3.4.19.12"/>
    </reaction>
</comment>
<dbReference type="Pfam" id="PF12359">
    <property type="entry name" value="DUF3645"/>
    <property type="match status" value="1"/>
</dbReference>